<dbReference type="SUPFAM" id="SSF53474">
    <property type="entry name" value="alpha/beta-Hydrolases"/>
    <property type="match status" value="1"/>
</dbReference>
<comment type="similarity">
    <text evidence="1">Belongs to the putative lipase ROG1 family.</text>
</comment>
<evidence type="ECO:0000256" key="1">
    <source>
        <dbReference type="ARBA" id="ARBA00007920"/>
    </source>
</evidence>
<dbReference type="InterPro" id="IPR044294">
    <property type="entry name" value="Lipase-like"/>
</dbReference>
<dbReference type="EMBL" id="JAWDJX010000025">
    <property type="protein sequence ID" value="KAK3051534.1"/>
    <property type="molecule type" value="Genomic_DNA"/>
</dbReference>
<reference evidence="6" key="1">
    <citation type="submission" date="2023-04" db="EMBL/GenBank/DDBJ databases">
        <title>Black Yeasts Isolated from many extreme environments.</title>
        <authorList>
            <person name="Coleine C."/>
            <person name="Stajich J.E."/>
            <person name="Selbmann L."/>
        </authorList>
    </citation>
    <scope>NUCLEOTIDE SEQUENCE</scope>
    <source>
        <strain evidence="6">CCFEE 5312</strain>
    </source>
</reference>
<evidence type="ECO:0000256" key="4">
    <source>
        <dbReference type="SAM" id="Phobius"/>
    </source>
</evidence>
<keyword evidence="2" id="KW-0442">Lipid degradation</keyword>
<keyword evidence="4" id="KW-0472">Membrane</keyword>
<gene>
    <name evidence="6" type="ORF">LTR09_007189</name>
</gene>
<dbReference type="Pfam" id="PF05057">
    <property type="entry name" value="DUF676"/>
    <property type="match status" value="1"/>
</dbReference>
<evidence type="ECO:0000256" key="2">
    <source>
        <dbReference type="ARBA" id="ARBA00022963"/>
    </source>
</evidence>
<dbReference type="InterPro" id="IPR029058">
    <property type="entry name" value="AB_hydrolase_fold"/>
</dbReference>
<feature type="transmembrane region" description="Helical" evidence="4">
    <location>
        <begin position="269"/>
        <end position="292"/>
    </location>
</feature>
<protein>
    <recommendedName>
        <fullName evidence="5">DUF676 domain-containing protein</fullName>
    </recommendedName>
</protein>
<proteinExistence type="inferred from homology"/>
<keyword evidence="2" id="KW-0443">Lipid metabolism</keyword>
<evidence type="ECO:0000313" key="7">
    <source>
        <dbReference type="Proteomes" id="UP001271007"/>
    </source>
</evidence>
<dbReference type="InterPro" id="IPR007751">
    <property type="entry name" value="DUF676_lipase-like"/>
</dbReference>
<feature type="region of interest" description="Disordered" evidence="3">
    <location>
        <begin position="336"/>
        <end position="377"/>
    </location>
</feature>
<dbReference type="GO" id="GO:0047372">
    <property type="term" value="F:monoacylglycerol lipase activity"/>
    <property type="evidence" value="ECO:0007669"/>
    <property type="project" value="TreeGrafter"/>
</dbReference>
<dbReference type="PANTHER" id="PTHR12482:SF65">
    <property type="entry name" value="ESTERASE, PUTATIVE (AFU_ORTHOLOGUE AFUA_3G12320)-RELATED"/>
    <property type="match status" value="1"/>
</dbReference>
<keyword evidence="4" id="KW-1133">Transmembrane helix</keyword>
<dbReference type="Proteomes" id="UP001271007">
    <property type="component" value="Unassembled WGS sequence"/>
</dbReference>
<dbReference type="GO" id="GO:0005811">
    <property type="term" value="C:lipid droplet"/>
    <property type="evidence" value="ECO:0007669"/>
    <property type="project" value="TreeGrafter"/>
</dbReference>
<evidence type="ECO:0000256" key="3">
    <source>
        <dbReference type="SAM" id="MobiDB-lite"/>
    </source>
</evidence>
<keyword evidence="4" id="KW-0812">Transmembrane</keyword>
<dbReference type="Gene3D" id="3.40.50.1820">
    <property type="entry name" value="alpha/beta hydrolase"/>
    <property type="match status" value="1"/>
</dbReference>
<accession>A0AAJ0GD27</accession>
<feature type="domain" description="DUF676" evidence="5">
    <location>
        <begin position="8"/>
        <end position="207"/>
    </location>
</feature>
<evidence type="ECO:0000313" key="6">
    <source>
        <dbReference type="EMBL" id="KAK3051534.1"/>
    </source>
</evidence>
<dbReference type="AlphaFoldDB" id="A0AAJ0GD27"/>
<keyword evidence="7" id="KW-1185">Reference proteome</keyword>
<name>A0AAJ0GD27_9PEZI</name>
<dbReference type="GO" id="GO:0004622">
    <property type="term" value="F:phosphatidylcholine lysophospholipase activity"/>
    <property type="evidence" value="ECO:0007669"/>
    <property type="project" value="TreeGrafter"/>
</dbReference>
<dbReference type="GO" id="GO:0016042">
    <property type="term" value="P:lipid catabolic process"/>
    <property type="evidence" value="ECO:0007669"/>
    <property type="project" value="UniProtKB-KW"/>
</dbReference>
<evidence type="ECO:0000259" key="5">
    <source>
        <dbReference type="Pfam" id="PF05057"/>
    </source>
</evidence>
<organism evidence="6 7">
    <name type="scientific">Extremus antarcticus</name>
    <dbReference type="NCBI Taxonomy" id="702011"/>
    <lineage>
        <taxon>Eukaryota</taxon>
        <taxon>Fungi</taxon>
        <taxon>Dikarya</taxon>
        <taxon>Ascomycota</taxon>
        <taxon>Pezizomycotina</taxon>
        <taxon>Dothideomycetes</taxon>
        <taxon>Dothideomycetidae</taxon>
        <taxon>Mycosphaerellales</taxon>
        <taxon>Extremaceae</taxon>
        <taxon>Extremus</taxon>
    </lineage>
</organism>
<dbReference type="PANTHER" id="PTHR12482">
    <property type="entry name" value="LIPASE ROG1-RELATED-RELATED"/>
    <property type="match status" value="1"/>
</dbReference>
<sequence>MTCPPTSTAEHLCVLVHGLWGNPNHLNFLRETLQAQHPEDRLHILGAKSNANGHTYDGIEVGGERITNEIEQKIKDLSHDGTKIKRISIVGYSLGGMVARYAIGLLYNNGVFRDIEPVNFTTFATLHLGIRAPKRGYGAQFWNEMGSRTLSTSGQQMFMVDQFRDTGRPLLAIMADRKSIFIKGLRMFKNKSVYANTINDRSVPYFTAGISRTDPFVDLDKVDLNYLPGQDEPVILDPSNPASPRKAKIQERTYYERMSLLSQSARSTLPFYAVMFLILPIGIPTYLVNSIYQTYKSAQRIKLHEGGQAGISLGRYRIPLLEEAQAAQDRVYERLTDSSDKDYLPTPPPERATSSTESLDDVSKLAQKQSKKNDSEFPTLALTEEQFDMIDSLDSLGITKYPVHIHKHRHTHAAIVVRMKKPGFEQGEVVVRHWAQKFEV</sequence>
<comment type="caution">
    <text evidence="6">The sequence shown here is derived from an EMBL/GenBank/DDBJ whole genome shotgun (WGS) entry which is preliminary data.</text>
</comment>